<keyword evidence="2" id="KW-1185">Reference proteome</keyword>
<comment type="caution">
    <text evidence="1">The sequence shown here is derived from an EMBL/GenBank/DDBJ whole genome shotgun (WGS) entry which is preliminary data.</text>
</comment>
<reference evidence="2" key="1">
    <citation type="journal article" date="2019" name="Int. J. Syst. Evol. Microbiol.">
        <title>The Global Catalogue of Microorganisms (GCM) 10K type strain sequencing project: providing services to taxonomists for standard genome sequencing and annotation.</title>
        <authorList>
            <consortium name="The Broad Institute Genomics Platform"/>
            <consortium name="The Broad Institute Genome Sequencing Center for Infectious Disease"/>
            <person name="Wu L."/>
            <person name="Ma J."/>
        </authorList>
    </citation>
    <scope>NUCLEOTIDE SEQUENCE [LARGE SCALE GENOMIC DNA]</scope>
    <source>
        <strain evidence="2">KCTC 42280</strain>
    </source>
</reference>
<sequence>MPLVPFATRLSESKRSYIRYKAMHTGKDIQDLVDEMIDFYQRHDSEFMKLFATLSLSNDSTKEVGNNDQESLNEK</sequence>
<proteinExistence type="predicted"/>
<evidence type="ECO:0000313" key="2">
    <source>
        <dbReference type="Proteomes" id="UP000610203"/>
    </source>
</evidence>
<evidence type="ECO:0000313" key="1">
    <source>
        <dbReference type="EMBL" id="GHD25554.1"/>
    </source>
</evidence>
<protein>
    <submittedName>
        <fullName evidence="1">Uncharacterized protein</fullName>
    </submittedName>
</protein>
<accession>A0ABQ3GLP0</accession>
<organism evidence="1 2">
    <name type="scientific">Psychrobacter glaciei</name>
    <dbReference type="NCBI Taxonomy" id="619771"/>
    <lineage>
        <taxon>Bacteria</taxon>
        <taxon>Pseudomonadati</taxon>
        <taxon>Pseudomonadota</taxon>
        <taxon>Gammaproteobacteria</taxon>
        <taxon>Moraxellales</taxon>
        <taxon>Moraxellaceae</taxon>
        <taxon>Psychrobacter</taxon>
    </lineage>
</organism>
<dbReference type="Proteomes" id="UP000610203">
    <property type="component" value="Unassembled WGS sequence"/>
</dbReference>
<dbReference type="EMBL" id="BMZR01000001">
    <property type="protein sequence ID" value="GHD25554.1"/>
    <property type="molecule type" value="Genomic_DNA"/>
</dbReference>
<dbReference type="RefSeq" id="WP_189580238.1">
    <property type="nucleotide sequence ID" value="NZ_BMZR01000001.1"/>
</dbReference>
<gene>
    <name evidence="1" type="ORF">GCM10016272_01500</name>
</gene>
<name>A0ABQ3GLP0_9GAMM</name>